<dbReference type="Proteomes" id="UP000324260">
    <property type="component" value="Unassembled WGS sequence"/>
</dbReference>
<evidence type="ECO:0000313" key="3">
    <source>
        <dbReference type="Proteomes" id="UP000324260"/>
    </source>
</evidence>
<keyword evidence="1" id="KW-0472">Membrane</keyword>
<comment type="caution">
    <text evidence="2">The sequence shown here is derived from an EMBL/GenBank/DDBJ whole genome shotgun (WGS) entry which is preliminary data.</text>
</comment>
<dbReference type="OrthoDB" id="6168463at2"/>
<keyword evidence="1" id="KW-1133">Transmembrane helix</keyword>
<sequence length="133" mass="15130">MVMEVIDFELVVAVFVIGSGLFGFLTLVVWGVILLIFMNEIDDCFDSPDFPNRGYKGVWPWGMGRAMAYGVFYVFPNSWFVRKKFPNARESIKIDEIPGKIKFMAAFPMYTCIPSALIMFSAGAVLKLNEWSF</sequence>
<feature type="transmembrane region" description="Helical" evidence="1">
    <location>
        <begin position="58"/>
        <end position="80"/>
    </location>
</feature>
<keyword evidence="1" id="KW-0812">Transmembrane</keyword>
<feature type="transmembrane region" description="Helical" evidence="1">
    <location>
        <begin position="12"/>
        <end position="38"/>
    </location>
</feature>
<dbReference type="AlphaFoldDB" id="A0A5D9CLA4"/>
<dbReference type="RefSeq" id="WP_149323300.1">
    <property type="nucleotide sequence ID" value="NZ_JARWAH010000006.1"/>
</dbReference>
<gene>
    <name evidence="2" type="ORF">FZZ93_16010</name>
</gene>
<protein>
    <submittedName>
        <fullName evidence="2">Uncharacterized protein</fullName>
    </submittedName>
</protein>
<keyword evidence="3" id="KW-1185">Reference proteome</keyword>
<proteinExistence type="predicted"/>
<reference evidence="2 3" key="1">
    <citation type="submission" date="2019-08" db="EMBL/GenBank/DDBJ databases">
        <title>Draft Genome Sequence of Halomonas eurihalina Isolated from Preserved Hide-surface.</title>
        <authorList>
            <person name="Hussain S.A."/>
            <person name="Xu A."/>
            <person name="Sarker M."/>
            <person name="Sommers C."/>
        </authorList>
    </citation>
    <scope>NUCLEOTIDE SEQUENCE [LARGE SCALE GENOMIC DNA]</scope>
    <source>
        <strain evidence="2 3">MS1</strain>
    </source>
</reference>
<evidence type="ECO:0000313" key="2">
    <source>
        <dbReference type="EMBL" id="TZG32818.1"/>
    </source>
</evidence>
<name>A0A5D9CLA4_HALER</name>
<evidence type="ECO:0000256" key="1">
    <source>
        <dbReference type="SAM" id="Phobius"/>
    </source>
</evidence>
<accession>A0A5D9CLA4</accession>
<feature type="transmembrane region" description="Helical" evidence="1">
    <location>
        <begin position="101"/>
        <end position="126"/>
    </location>
</feature>
<dbReference type="EMBL" id="VTPU01000019">
    <property type="protein sequence ID" value="TZG32818.1"/>
    <property type="molecule type" value="Genomic_DNA"/>
</dbReference>
<organism evidence="2 3">
    <name type="scientific">Halomonas eurihalina</name>
    <dbReference type="NCBI Taxonomy" id="42566"/>
    <lineage>
        <taxon>Bacteria</taxon>
        <taxon>Pseudomonadati</taxon>
        <taxon>Pseudomonadota</taxon>
        <taxon>Gammaproteobacteria</taxon>
        <taxon>Oceanospirillales</taxon>
        <taxon>Halomonadaceae</taxon>
        <taxon>Halomonas</taxon>
    </lineage>
</organism>